<name>S4Y1X1_SORCE</name>
<evidence type="ECO:0000256" key="6">
    <source>
        <dbReference type="ARBA" id="ARBA00022747"/>
    </source>
</evidence>
<evidence type="ECO:0000259" key="9">
    <source>
        <dbReference type="Pfam" id="PF02384"/>
    </source>
</evidence>
<dbReference type="EC" id="2.1.1.72" evidence="2"/>
<dbReference type="InterPro" id="IPR003356">
    <property type="entry name" value="DNA_methylase_A-5"/>
</dbReference>
<dbReference type="HOGENOM" id="CLU_013049_4_1_7"/>
<dbReference type="InterPro" id="IPR002052">
    <property type="entry name" value="DNA_methylase_N6_adenine_CS"/>
</dbReference>
<evidence type="ECO:0000259" key="10">
    <source>
        <dbReference type="Pfam" id="PF12161"/>
    </source>
</evidence>
<evidence type="ECO:0000256" key="7">
    <source>
        <dbReference type="ARBA" id="ARBA00047942"/>
    </source>
</evidence>
<dbReference type="GO" id="GO:0003677">
    <property type="term" value="F:DNA binding"/>
    <property type="evidence" value="ECO:0007669"/>
    <property type="project" value="InterPro"/>
</dbReference>
<proteinExistence type="inferred from homology"/>
<dbReference type="PANTHER" id="PTHR42998:SF1">
    <property type="entry name" value="TYPE I RESTRICTION ENZYME HINDI METHYLASE SUBUNIT"/>
    <property type="match status" value="1"/>
</dbReference>
<keyword evidence="4" id="KW-0808">Transferase</keyword>
<dbReference type="KEGG" id="scu:SCE1572_29145"/>
<dbReference type="PANTHER" id="PTHR42998">
    <property type="entry name" value="TYPE I RESTRICTION ENZYME HINDVIIP M PROTEIN-RELATED"/>
    <property type="match status" value="1"/>
</dbReference>
<dbReference type="InterPro" id="IPR029063">
    <property type="entry name" value="SAM-dependent_MTases_sf"/>
</dbReference>
<dbReference type="STRING" id="1254432.SCE1572_29145"/>
<dbReference type="SUPFAM" id="SSF53335">
    <property type="entry name" value="S-adenosyl-L-methionine-dependent methyltransferases"/>
    <property type="match status" value="1"/>
</dbReference>
<dbReference type="GO" id="GO:0009307">
    <property type="term" value="P:DNA restriction-modification system"/>
    <property type="evidence" value="ECO:0007669"/>
    <property type="project" value="UniProtKB-KW"/>
</dbReference>
<dbReference type="Proteomes" id="UP000014803">
    <property type="component" value="Chromosome"/>
</dbReference>
<dbReference type="PRINTS" id="PR00507">
    <property type="entry name" value="N12N6MTFRASE"/>
</dbReference>
<reference evidence="11 12" key="1">
    <citation type="journal article" date="2013" name="Sci. Rep.">
        <title>Extraordinary expansion of a Sorangium cellulosum genome from an alkaline milieu.</title>
        <authorList>
            <person name="Han K."/>
            <person name="Li Z.F."/>
            <person name="Peng R."/>
            <person name="Zhu L.P."/>
            <person name="Zhou T."/>
            <person name="Wang L.G."/>
            <person name="Li S.G."/>
            <person name="Zhang X.B."/>
            <person name="Hu W."/>
            <person name="Wu Z.H."/>
            <person name="Qin N."/>
            <person name="Li Y.Z."/>
        </authorList>
    </citation>
    <scope>NUCLEOTIDE SEQUENCE [LARGE SCALE GENOMIC DNA]</scope>
    <source>
        <strain evidence="11 12">So0157-2</strain>
    </source>
</reference>
<comment type="catalytic activity">
    <reaction evidence="7">
        <text>a 2'-deoxyadenosine in DNA + S-adenosyl-L-methionine = an N(6)-methyl-2'-deoxyadenosine in DNA + S-adenosyl-L-homocysteine + H(+)</text>
        <dbReference type="Rhea" id="RHEA:15197"/>
        <dbReference type="Rhea" id="RHEA-COMP:12418"/>
        <dbReference type="Rhea" id="RHEA-COMP:12419"/>
        <dbReference type="ChEBI" id="CHEBI:15378"/>
        <dbReference type="ChEBI" id="CHEBI:57856"/>
        <dbReference type="ChEBI" id="CHEBI:59789"/>
        <dbReference type="ChEBI" id="CHEBI:90615"/>
        <dbReference type="ChEBI" id="CHEBI:90616"/>
        <dbReference type="EC" id="2.1.1.72"/>
    </reaction>
</comment>
<sequence>MPTKRDLLTHLTRDELLAVASRFELPVSDRRVRDQLIDAIVQARSADLSEVLLGYPRDRLKDLCRKLGLDDHGKEKAPIVDRLLGKTATAAAEAQRALPFEKAAPGPKPSAAEKANGKAAAEVNGKVAAKPNGKAANGHGGHAAEGGGGDLGFERKLFQAADKLRNNMDAAEYKHVVLGLIFLKYISDAFDDLHQRLSAQVDEGADPEDRDEYRAERVFWVPKEARWAAIQANAKQPKIGQVIDDAMVAIERDNLSLKGVLPKNYGRPQLDKQRLGELVDLIGTIGFGSRQSRSKDILGRVYEYFLSEFALAEGKKGGQFYTPGSVVRLLVKMLAPYKGRVYDPCCGSGGMFVQSEKFIEKHGGRVGDISVYGQESNPTTWRLAKMNLAIRGIEANLGPENADTFHRDLHRDLKADYILANPPFNAKDWGQERLKEDVRWKYGTPPASSANFAWVQHFIHHLAPAGQAGFVLANGSMSSNQSGEGEIRKAIIEADLVDCMVALPGQLFYSTQIPVCFWFLARDKKNGRFRDRRGQILFIDARKLGRMIDRTQRELTDEDVARVAGTYHAWRGDKGAGKYEDIAGFCKNATLDEVRAHQHVLTPGRYVGAEDVEDEEEPFEERFSKLVAKLNEQFDEGRKLELEISRRLATLR</sequence>
<organism evidence="11 12">
    <name type="scientific">Sorangium cellulosum So0157-2</name>
    <dbReference type="NCBI Taxonomy" id="1254432"/>
    <lineage>
        <taxon>Bacteria</taxon>
        <taxon>Pseudomonadati</taxon>
        <taxon>Myxococcota</taxon>
        <taxon>Polyangia</taxon>
        <taxon>Polyangiales</taxon>
        <taxon>Polyangiaceae</taxon>
        <taxon>Sorangium</taxon>
    </lineage>
</organism>
<dbReference type="Pfam" id="PF12161">
    <property type="entry name" value="HsdM_N"/>
    <property type="match status" value="1"/>
</dbReference>
<protein>
    <recommendedName>
        <fullName evidence="2">site-specific DNA-methyltransferase (adenine-specific)</fullName>
        <ecNumber evidence="2">2.1.1.72</ecNumber>
    </recommendedName>
</protein>
<dbReference type="AlphaFoldDB" id="S4Y1X1"/>
<dbReference type="GO" id="GO:0032259">
    <property type="term" value="P:methylation"/>
    <property type="evidence" value="ECO:0007669"/>
    <property type="project" value="UniProtKB-KW"/>
</dbReference>
<dbReference type="GO" id="GO:0008170">
    <property type="term" value="F:N-methyltransferase activity"/>
    <property type="evidence" value="ECO:0007669"/>
    <property type="project" value="InterPro"/>
</dbReference>
<keyword evidence="5" id="KW-0949">S-adenosyl-L-methionine</keyword>
<dbReference type="PROSITE" id="PS00092">
    <property type="entry name" value="N6_MTASE"/>
    <property type="match status" value="1"/>
</dbReference>
<feature type="domain" description="N6 adenine-specific DNA methyltransferase N-terminal" evidence="10">
    <location>
        <begin position="154"/>
        <end position="282"/>
    </location>
</feature>
<evidence type="ECO:0000256" key="4">
    <source>
        <dbReference type="ARBA" id="ARBA00022679"/>
    </source>
</evidence>
<evidence type="ECO:0000256" key="2">
    <source>
        <dbReference type="ARBA" id="ARBA00011900"/>
    </source>
</evidence>
<evidence type="ECO:0000256" key="5">
    <source>
        <dbReference type="ARBA" id="ARBA00022691"/>
    </source>
</evidence>
<keyword evidence="6" id="KW-0680">Restriction system</keyword>
<dbReference type="Pfam" id="PF02384">
    <property type="entry name" value="N6_Mtase"/>
    <property type="match status" value="1"/>
</dbReference>
<accession>S4Y1X1</accession>
<keyword evidence="3" id="KW-0489">Methyltransferase</keyword>
<comment type="similarity">
    <text evidence="1">Belongs to the N(4)/N(6)-methyltransferase family.</text>
</comment>
<dbReference type="REBASE" id="66724">
    <property type="entry name" value="M.Sce1572ORF29145P"/>
</dbReference>
<gene>
    <name evidence="11" type="ORF">SCE1572_29145</name>
</gene>
<dbReference type="GO" id="GO:0009007">
    <property type="term" value="F:site-specific DNA-methyltransferase (adenine-specific) activity"/>
    <property type="evidence" value="ECO:0007669"/>
    <property type="project" value="UniProtKB-EC"/>
</dbReference>
<feature type="region of interest" description="Disordered" evidence="8">
    <location>
        <begin position="99"/>
        <end position="119"/>
    </location>
</feature>
<evidence type="ECO:0000313" key="12">
    <source>
        <dbReference type="Proteomes" id="UP000014803"/>
    </source>
</evidence>
<evidence type="ECO:0000256" key="3">
    <source>
        <dbReference type="ARBA" id="ARBA00022603"/>
    </source>
</evidence>
<dbReference type="PATRIC" id="fig|1254432.3.peg.6578"/>
<dbReference type="InterPro" id="IPR038333">
    <property type="entry name" value="T1MK-like_N_sf"/>
</dbReference>
<evidence type="ECO:0000256" key="1">
    <source>
        <dbReference type="ARBA" id="ARBA00006594"/>
    </source>
</evidence>
<dbReference type="EMBL" id="CP003969">
    <property type="protein sequence ID" value="AGP38185.1"/>
    <property type="molecule type" value="Genomic_DNA"/>
</dbReference>
<dbReference type="Gene3D" id="1.20.1260.30">
    <property type="match status" value="1"/>
</dbReference>
<dbReference type="eggNOG" id="COG0286">
    <property type="taxonomic scope" value="Bacteria"/>
</dbReference>
<evidence type="ECO:0000256" key="8">
    <source>
        <dbReference type="SAM" id="MobiDB-lite"/>
    </source>
</evidence>
<dbReference type="Gene3D" id="3.40.50.150">
    <property type="entry name" value="Vaccinia Virus protein VP39"/>
    <property type="match status" value="1"/>
</dbReference>
<feature type="domain" description="DNA methylase adenine-specific" evidence="9">
    <location>
        <begin position="294"/>
        <end position="614"/>
    </location>
</feature>
<evidence type="ECO:0000313" key="11">
    <source>
        <dbReference type="EMBL" id="AGP38185.1"/>
    </source>
</evidence>
<dbReference type="InterPro" id="IPR052916">
    <property type="entry name" value="Type-I_RE_MTase_Subunit"/>
</dbReference>
<dbReference type="InterPro" id="IPR022749">
    <property type="entry name" value="D12N6_MeTrfase_N"/>
</dbReference>